<dbReference type="AlphaFoldDB" id="A0A1H1ANT2"/>
<dbReference type="InterPro" id="IPR025494">
    <property type="entry name" value="DUF4385"/>
</dbReference>
<evidence type="ECO:0008006" key="4">
    <source>
        <dbReference type="Google" id="ProtNLM"/>
    </source>
</evidence>
<gene>
    <name evidence="2" type="ORF">SAMN04489842_0758</name>
</gene>
<dbReference type="Proteomes" id="UP000198848">
    <property type="component" value="Unassembled WGS sequence"/>
</dbReference>
<protein>
    <recommendedName>
        <fullName evidence="4">DUF4385 domain-containing protein</fullName>
    </recommendedName>
</protein>
<evidence type="ECO:0000313" key="2">
    <source>
        <dbReference type="EMBL" id="SDQ41319.1"/>
    </source>
</evidence>
<proteinExistence type="predicted"/>
<feature type="compositionally biased region" description="Basic and acidic residues" evidence="1">
    <location>
        <begin position="35"/>
        <end position="45"/>
    </location>
</feature>
<dbReference type="Pfam" id="PF14328">
    <property type="entry name" value="DUF4385"/>
    <property type="match status" value="1"/>
</dbReference>
<evidence type="ECO:0000256" key="1">
    <source>
        <dbReference type="SAM" id="MobiDB-lite"/>
    </source>
</evidence>
<evidence type="ECO:0000313" key="3">
    <source>
        <dbReference type="Proteomes" id="UP000198848"/>
    </source>
</evidence>
<dbReference type="STRING" id="1095778.SAMN04489842_0758"/>
<reference evidence="3" key="1">
    <citation type="submission" date="2016-10" db="EMBL/GenBank/DDBJ databases">
        <authorList>
            <person name="Varghese N."/>
            <person name="Submissions S."/>
        </authorList>
    </citation>
    <scope>NUCLEOTIDE SEQUENCE [LARGE SCALE GENOMIC DNA]</scope>
    <source>
        <strain evidence="3">DSM 24767</strain>
    </source>
</reference>
<sequence length="181" mass="21556">MPDCREGRRRHLEGVPGRNAPVTSDSPQDENAPPHVRDDVAHDVDYRAHPERYEIGRGEEGVFKVQPYKSELLSLWGYADRETADESGEAIYRQFKRYREDDDFVGMDMARKYLQMGYTRAMRYARYPGGQKYENGEQREPVYWADSDKRDAALVYDVWLERVRDDDRYRELEARHREQRE</sequence>
<feature type="region of interest" description="Disordered" evidence="1">
    <location>
        <begin position="1"/>
        <end position="45"/>
    </location>
</feature>
<dbReference type="OrthoDB" id="192977at2157"/>
<dbReference type="EMBL" id="FNLC01000001">
    <property type="protein sequence ID" value="SDQ41319.1"/>
    <property type="molecule type" value="Genomic_DNA"/>
</dbReference>
<keyword evidence="3" id="KW-1185">Reference proteome</keyword>
<accession>A0A1H1ANT2</accession>
<organism evidence="2 3">
    <name type="scientific">Natronobacterium texcoconense</name>
    <dbReference type="NCBI Taxonomy" id="1095778"/>
    <lineage>
        <taxon>Archaea</taxon>
        <taxon>Methanobacteriati</taxon>
        <taxon>Methanobacteriota</taxon>
        <taxon>Stenosarchaea group</taxon>
        <taxon>Halobacteria</taxon>
        <taxon>Halobacteriales</taxon>
        <taxon>Natrialbaceae</taxon>
        <taxon>Natronobacterium</taxon>
    </lineage>
</organism>
<name>A0A1H1ANT2_NATTX</name>
<dbReference type="RefSeq" id="WP_090377562.1">
    <property type="nucleotide sequence ID" value="NZ_FNLC01000001.1"/>
</dbReference>